<evidence type="ECO:0000313" key="3">
    <source>
        <dbReference type="Proteomes" id="UP000316304"/>
    </source>
</evidence>
<dbReference type="Proteomes" id="UP000316304">
    <property type="component" value="Unassembled WGS sequence"/>
</dbReference>
<feature type="transmembrane region" description="Helical" evidence="1">
    <location>
        <begin position="125"/>
        <end position="146"/>
    </location>
</feature>
<keyword evidence="1" id="KW-0472">Membrane</keyword>
<evidence type="ECO:0000313" key="2">
    <source>
        <dbReference type="EMBL" id="TWU26861.1"/>
    </source>
</evidence>
<evidence type="ECO:0000256" key="1">
    <source>
        <dbReference type="SAM" id="Phobius"/>
    </source>
</evidence>
<sequence length="148" mass="17526">MGAETRTRRFSERTIRQVRLDCNRAMTRARFCPDQSDIIQLRCVDESCESEQAFGNQLWYFESIGIDDDRLRHNVFGVVEYSVQFGLHELVDDGVFESEPQRERFRHLYEREVHPPSWRQPAHRWLAIGLVAVTLIWLSYLLLRILSA</sequence>
<dbReference type="EMBL" id="SJPT01000001">
    <property type="protein sequence ID" value="TWU26861.1"/>
    <property type="molecule type" value="Genomic_DNA"/>
</dbReference>
<name>A0A5C6CTU7_9BACT</name>
<keyword evidence="3" id="KW-1185">Reference proteome</keyword>
<reference evidence="2 3" key="1">
    <citation type="submission" date="2019-02" db="EMBL/GenBank/DDBJ databases">
        <title>Deep-cultivation of Planctomycetes and their phenomic and genomic characterization uncovers novel biology.</title>
        <authorList>
            <person name="Wiegand S."/>
            <person name="Jogler M."/>
            <person name="Boedeker C."/>
            <person name="Pinto D."/>
            <person name="Vollmers J."/>
            <person name="Rivas-Marin E."/>
            <person name="Kohn T."/>
            <person name="Peeters S.H."/>
            <person name="Heuer A."/>
            <person name="Rast P."/>
            <person name="Oberbeckmann S."/>
            <person name="Bunk B."/>
            <person name="Jeske O."/>
            <person name="Meyerdierks A."/>
            <person name="Storesund J.E."/>
            <person name="Kallscheuer N."/>
            <person name="Luecker S."/>
            <person name="Lage O.M."/>
            <person name="Pohl T."/>
            <person name="Merkel B.J."/>
            <person name="Hornburger P."/>
            <person name="Mueller R.-W."/>
            <person name="Bruemmer F."/>
            <person name="Labrenz M."/>
            <person name="Spormann A.M."/>
            <person name="Op Den Camp H."/>
            <person name="Overmann J."/>
            <person name="Amann R."/>
            <person name="Jetten M.S.M."/>
            <person name="Mascher T."/>
            <person name="Medema M.H."/>
            <person name="Devos D.P."/>
            <person name="Kaster A.-K."/>
            <person name="Ovreas L."/>
            <person name="Rohde M."/>
            <person name="Galperin M.Y."/>
            <person name="Jogler C."/>
        </authorList>
    </citation>
    <scope>NUCLEOTIDE SEQUENCE [LARGE SCALE GENOMIC DNA]</scope>
    <source>
        <strain evidence="2 3">Pla52o</strain>
    </source>
</reference>
<keyword evidence="1" id="KW-0812">Transmembrane</keyword>
<organism evidence="2 3">
    <name type="scientific">Novipirellula galeiformis</name>
    <dbReference type="NCBI Taxonomy" id="2528004"/>
    <lineage>
        <taxon>Bacteria</taxon>
        <taxon>Pseudomonadati</taxon>
        <taxon>Planctomycetota</taxon>
        <taxon>Planctomycetia</taxon>
        <taxon>Pirellulales</taxon>
        <taxon>Pirellulaceae</taxon>
        <taxon>Novipirellula</taxon>
    </lineage>
</organism>
<comment type="caution">
    <text evidence="2">The sequence shown here is derived from an EMBL/GenBank/DDBJ whole genome shotgun (WGS) entry which is preliminary data.</text>
</comment>
<keyword evidence="1" id="KW-1133">Transmembrane helix</keyword>
<accession>A0A5C6CTU7</accession>
<gene>
    <name evidence="2" type="ORF">Pla52o_07160</name>
</gene>
<dbReference type="AlphaFoldDB" id="A0A5C6CTU7"/>
<dbReference type="OrthoDB" id="267944at2"/>
<proteinExistence type="predicted"/>
<protein>
    <submittedName>
        <fullName evidence="2">Uncharacterized protein</fullName>
    </submittedName>
</protein>